<dbReference type="GO" id="GO:0051301">
    <property type="term" value="P:cell division"/>
    <property type="evidence" value="ECO:0007669"/>
    <property type="project" value="InterPro"/>
</dbReference>
<accession>A0A538SVY8</accession>
<keyword evidence="5 6" id="KW-0472">Membrane</keyword>
<dbReference type="AlphaFoldDB" id="A0A538SVY8"/>
<dbReference type="Proteomes" id="UP000317716">
    <property type="component" value="Unassembled WGS sequence"/>
</dbReference>
<dbReference type="GO" id="GO:0005886">
    <property type="term" value="C:plasma membrane"/>
    <property type="evidence" value="ECO:0007669"/>
    <property type="project" value="TreeGrafter"/>
</dbReference>
<dbReference type="GO" id="GO:0008360">
    <property type="term" value="P:regulation of cell shape"/>
    <property type="evidence" value="ECO:0007669"/>
    <property type="project" value="UniProtKB-KW"/>
</dbReference>
<feature type="transmembrane region" description="Helical" evidence="6">
    <location>
        <begin position="12"/>
        <end position="44"/>
    </location>
</feature>
<name>A0A538SVY8_UNCEI</name>
<proteinExistence type="predicted"/>
<keyword evidence="4 6" id="KW-1133">Transmembrane helix</keyword>
<protein>
    <submittedName>
        <fullName evidence="7">Rod shape-determining protein RodA</fullName>
    </submittedName>
</protein>
<keyword evidence="3" id="KW-0133">Cell shape</keyword>
<organism evidence="7 8">
    <name type="scientific">Eiseniibacteriota bacterium</name>
    <dbReference type="NCBI Taxonomy" id="2212470"/>
    <lineage>
        <taxon>Bacteria</taxon>
        <taxon>Candidatus Eiseniibacteriota</taxon>
    </lineage>
</organism>
<evidence type="ECO:0000256" key="4">
    <source>
        <dbReference type="ARBA" id="ARBA00022989"/>
    </source>
</evidence>
<evidence type="ECO:0000256" key="1">
    <source>
        <dbReference type="ARBA" id="ARBA00004141"/>
    </source>
</evidence>
<comment type="subcellular location">
    <subcellularLocation>
        <location evidence="1">Membrane</location>
        <topology evidence="1">Multi-pass membrane protein</topology>
    </subcellularLocation>
</comment>
<keyword evidence="2 6" id="KW-0812">Transmembrane</keyword>
<feature type="non-terminal residue" evidence="7">
    <location>
        <position position="120"/>
    </location>
</feature>
<dbReference type="EMBL" id="VBOS01000208">
    <property type="protein sequence ID" value="TMQ55560.1"/>
    <property type="molecule type" value="Genomic_DNA"/>
</dbReference>
<sequence length="120" mass="13239">MYYWAGLGARTLLMALSPVFNVALFFVTGSLWWFAGMFVALLAAARPRPLTLILLVALNGAVSWSVPHIWAHLHDYQRRRIETFLDPSRDPYGAGYQIIQSKIAIGSGGVLGKGYLKGSQ</sequence>
<dbReference type="PANTHER" id="PTHR30474:SF1">
    <property type="entry name" value="PEPTIDOGLYCAN GLYCOSYLTRANSFERASE MRDB"/>
    <property type="match status" value="1"/>
</dbReference>
<evidence type="ECO:0000256" key="3">
    <source>
        <dbReference type="ARBA" id="ARBA00022960"/>
    </source>
</evidence>
<dbReference type="InterPro" id="IPR001182">
    <property type="entry name" value="FtsW/RodA"/>
</dbReference>
<evidence type="ECO:0000256" key="6">
    <source>
        <dbReference type="SAM" id="Phobius"/>
    </source>
</evidence>
<dbReference type="Pfam" id="PF01098">
    <property type="entry name" value="FTSW_RODA_SPOVE"/>
    <property type="match status" value="1"/>
</dbReference>
<evidence type="ECO:0000256" key="2">
    <source>
        <dbReference type="ARBA" id="ARBA00022692"/>
    </source>
</evidence>
<dbReference type="PANTHER" id="PTHR30474">
    <property type="entry name" value="CELL CYCLE PROTEIN"/>
    <property type="match status" value="1"/>
</dbReference>
<evidence type="ECO:0000313" key="8">
    <source>
        <dbReference type="Proteomes" id="UP000317716"/>
    </source>
</evidence>
<reference evidence="7 8" key="1">
    <citation type="journal article" date="2019" name="Nat. Microbiol.">
        <title>Mediterranean grassland soil C-N compound turnover is dependent on rainfall and depth, and is mediated by genomically divergent microorganisms.</title>
        <authorList>
            <person name="Diamond S."/>
            <person name="Andeer P.F."/>
            <person name="Li Z."/>
            <person name="Crits-Christoph A."/>
            <person name="Burstein D."/>
            <person name="Anantharaman K."/>
            <person name="Lane K.R."/>
            <person name="Thomas B.C."/>
            <person name="Pan C."/>
            <person name="Northen T.R."/>
            <person name="Banfield J.F."/>
        </authorList>
    </citation>
    <scope>NUCLEOTIDE SEQUENCE [LARGE SCALE GENOMIC DNA]</scope>
    <source>
        <strain evidence="7">WS_2</strain>
    </source>
</reference>
<gene>
    <name evidence="7" type="ORF">E6K72_06185</name>
</gene>
<feature type="transmembrane region" description="Helical" evidence="6">
    <location>
        <begin position="50"/>
        <end position="71"/>
    </location>
</feature>
<evidence type="ECO:0000313" key="7">
    <source>
        <dbReference type="EMBL" id="TMQ55560.1"/>
    </source>
</evidence>
<dbReference type="GO" id="GO:0015648">
    <property type="term" value="F:lipid-linked peptidoglycan transporter activity"/>
    <property type="evidence" value="ECO:0007669"/>
    <property type="project" value="TreeGrafter"/>
</dbReference>
<evidence type="ECO:0000256" key="5">
    <source>
        <dbReference type="ARBA" id="ARBA00023136"/>
    </source>
</evidence>
<comment type="caution">
    <text evidence="7">The sequence shown here is derived from an EMBL/GenBank/DDBJ whole genome shotgun (WGS) entry which is preliminary data.</text>
</comment>
<dbReference type="GO" id="GO:0032153">
    <property type="term" value="C:cell division site"/>
    <property type="evidence" value="ECO:0007669"/>
    <property type="project" value="TreeGrafter"/>
</dbReference>